<comment type="caution">
    <text evidence="1">The sequence shown here is derived from an EMBL/GenBank/DDBJ whole genome shotgun (WGS) entry which is preliminary data.</text>
</comment>
<protein>
    <submittedName>
        <fullName evidence="1">Uncharacterized protein</fullName>
    </submittedName>
</protein>
<name>A0A8S3CFL6_9BILA</name>
<evidence type="ECO:0000313" key="2">
    <source>
        <dbReference type="Proteomes" id="UP000681720"/>
    </source>
</evidence>
<feature type="non-terminal residue" evidence="1">
    <location>
        <position position="1"/>
    </location>
</feature>
<gene>
    <name evidence="1" type="ORF">GIL414_LOCUS52246</name>
</gene>
<dbReference type="EMBL" id="CAJOBJ010178510">
    <property type="protein sequence ID" value="CAF4909474.1"/>
    <property type="molecule type" value="Genomic_DNA"/>
</dbReference>
<reference evidence="1" key="1">
    <citation type="submission" date="2021-02" db="EMBL/GenBank/DDBJ databases">
        <authorList>
            <person name="Nowell W R."/>
        </authorList>
    </citation>
    <scope>NUCLEOTIDE SEQUENCE</scope>
</reference>
<organism evidence="1 2">
    <name type="scientific">Rotaria magnacalcarata</name>
    <dbReference type="NCBI Taxonomy" id="392030"/>
    <lineage>
        <taxon>Eukaryota</taxon>
        <taxon>Metazoa</taxon>
        <taxon>Spiralia</taxon>
        <taxon>Gnathifera</taxon>
        <taxon>Rotifera</taxon>
        <taxon>Eurotatoria</taxon>
        <taxon>Bdelloidea</taxon>
        <taxon>Philodinida</taxon>
        <taxon>Philodinidae</taxon>
        <taxon>Rotaria</taxon>
    </lineage>
</organism>
<accession>A0A8S3CFL6</accession>
<dbReference type="AlphaFoldDB" id="A0A8S3CFL6"/>
<sequence>EISSFDPVLSAISIKELLNPWEELFGNHIKELYQLTEPKSA</sequence>
<dbReference type="Proteomes" id="UP000681720">
    <property type="component" value="Unassembled WGS sequence"/>
</dbReference>
<evidence type="ECO:0000313" key="1">
    <source>
        <dbReference type="EMBL" id="CAF4909474.1"/>
    </source>
</evidence>
<proteinExistence type="predicted"/>